<reference evidence="1 2" key="1">
    <citation type="journal article" date="2015" name="Infect. Genet. Evol.">
        <title>Genomic sequences of six botulinum neurotoxin-producing strains representing three clostridial species illustrate the mobility and diversity of botulinum neurotoxin genes.</title>
        <authorList>
            <person name="Smith T.J."/>
            <person name="Hill K.K."/>
            <person name="Xie G."/>
            <person name="Foley B.T."/>
            <person name="Williamson C.H."/>
            <person name="Foster J.T."/>
            <person name="Johnson S.L."/>
            <person name="Chertkov O."/>
            <person name="Teshima H."/>
            <person name="Gibbons H.S."/>
            <person name="Johnsky L.A."/>
            <person name="Karavis M.A."/>
            <person name="Smith L.A."/>
        </authorList>
    </citation>
    <scope>NUCLEOTIDE SEQUENCE [LARGE SCALE GENOMIC DNA]</scope>
    <source>
        <strain evidence="1 2">CDC 2741</strain>
    </source>
</reference>
<dbReference type="RefSeq" id="WP_257788835.1">
    <property type="nucleotide sequence ID" value="NZ_AYSO01000015.1"/>
</dbReference>
<name>A0A0C1U305_9CLOT</name>
<dbReference type="EMBL" id="AYSO01000015">
    <property type="protein sequence ID" value="KIE47224.1"/>
    <property type="molecule type" value="Genomic_DNA"/>
</dbReference>
<proteinExistence type="predicted"/>
<accession>A0A0C1U305</accession>
<evidence type="ECO:0000313" key="2">
    <source>
        <dbReference type="Proteomes" id="UP000031366"/>
    </source>
</evidence>
<protein>
    <submittedName>
        <fullName evidence="1">Uncharacterized protein</fullName>
    </submittedName>
</protein>
<keyword evidence="2" id="KW-1185">Reference proteome</keyword>
<comment type="caution">
    <text evidence="1">The sequence shown here is derived from an EMBL/GenBank/DDBJ whole genome shotgun (WGS) entry which is preliminary data.</text>
</comment>
<dbReference type="AlphaFoldDB" id="A0A0C1U305"/>
<evidence type="ECO:0000313" key="1">
    <source>
        <dbReference type="EMBL" id="KIE47224.1"/>
    </source>
</evidence>
<sequence>MEELNIIHLLAEALSTNEKTYGSADKIYNEGKIKFITAAKNN</sequence>
<gene>
    <name evidence="1" type="ORF">U732_1310</name>
</gene>
<dbReference type="Proteomes" id="UP000031366">
    <property type="component" value="Unassembled WGS sequence"/>
</dbReference>
<organism evidence="1 2">
    <name type="scientific">Clostridium argentinense CDC 2741</name>
    <dbReference type="NCBI Taxonomy" id="1418104"/>
    <lineage>
        <taxon>Bacteria</taxon>
        <taxon>Bacillati</taxon>
        <taxon>Bacillota</taxon>
        <taxon>Clostridia</taxon>
        <taxon>Eubacteriales</taxon>
        <taxon>Clostridiaceae</taxon>
        <taxon>Clostridium</taxon>
    </lineage>
</organism>